<name>A0A2H0VBB2_9BACT</name>
<organism evidence="1 2">
    <name type="scientific">Candidatus Doudnabacteria bacterium CG10_big_fil_rev_8_21_14_0_10_42_18</name>
    <dbReference type="NCBI Taxonomy" id="1974552"/>
    <lineage>
        <taxon>Bacteria</taxon>
        <taxon>Candidatus Doudnaibacteriota</taxon>
    </lineage>
</organism>
<sequence>KMFCDVIPASFIALRTSFSGEVTNGTRVIKKPKNELAIINTSRSVNPKNNHKNILNNNIDIL</sequence>
<feature type="non-terminal residue" evidence="1">
    <location>
        <position position="1"/>
    </location>
</feature>
<dbReference type="AlphaFoldDB" id="A0A2H0VBB2"/>
<comment type="caution">
    <text evidence="1">The sequence shown here is derived from an EMBL/GenBank/DDBJ whole genome shotgun (WGS) entry which is preliminary data.</text>
</comment>
<proteinExistence type="predicted"/>
<protein>
    <submittedName>
        <fullName evidence="1">Uncharacterized protein</fullName>
    </submittedName>
</protein>
<dbReference type="EMBL" id="PFAK01000021">
    <property type="protein sequence ID" value="PIR96384.1"/>
    <property type="molecule type" value="Genomic_DNA"/>
</dbReference>
<accession>A0A2H0VBB2</accession>
<gene>
    <name evidence="1" type="ORF">COT92_01420</name>
</gene>
<evidence type="ECO:0000313" key="2">
    <source>
        <dbReference type="Proteomes" id="UP000230922"/>
    </source>
</evidence>
<evidence type="ECO:0000313" key="1">
    <source>
        <dbReference type="EMBL" id="PIR96384.1"/>
    </source>
</evidence>
<dbReference type="Proteomes" id="UP000230922">
    <property type="component" value="Unassembled WGS sequence"/>
</dbReference>
<reference evidence="2" key="1">
    <citation type="submission" date="2017-09" db="EMBL/GenBank/DDBJ databases">
        <title>Depth-based differentiation of microbial function through sediment-hosted aquifers and enrichment of novel symbionts in the deep terrestrial subsurface.</title>
        <authorList>
            <person name="Probst A.J."/>
            <person name="Ladd B."/>
            <person name="Jarett J.K."/>
            <person name="Geller-Mcgrath D.E."/>
            <person name="Sieber C.M.K."/>
            <person name="Emerson J.B."/>
            <person name="Anantharaman K."/>
            <person name="Thomas B.C."/>
            <person name="Malmstrom R."/>
            <person name="Stieglmeier M."/>
            <person name="Klingl A."/>
            <person name="Woyke T."/>
            <person name="Ryan C.M."/>
            <person name="Banfield J.F."/>
        </authorList>
    </citation>
    <scope>NUCLEOTIDE SEQUENCE [LARGE SCALE GENOMIC DNA]</scope>
</reference>